<name>A0A7J6GLN7_CANSA</name>
<dbReference type="Proteomes" id="UP000583929">
    <property type="component" value="Unassembled WGS sequence"/>
</dbReference>
<keyword evidence="2" id="KW-1185">Reference proteome</keyword>
<protein>
    <submittedName>
        <fullName evidence="1">Uncharacterized protein</fullName>
    </submittedName>
</protein>
<accession>A0A7J6GLN7</accession>
<comment type="caution">
    <text evidence="1">The sequence shown here is derived from an EMBL/GenBank/DDBJ whole genome shotgun (WGS) entry which is preliminary data.</text>
</comment>
<reference evidence="1 2" key="1">
    <citation type="journal article" date="2020" name="bioRxiv">
        <title>Sequence and annotation of 42 cannabis genomes reveals extensive copy number variation in cannabinoid synthesis and pathogen resistance genes.</title>
        <authorList>
            <person name="Mckernan K.J."/>
            <person name="Helbert Y."/>
            <person name="Kane L.T."/>
            <person name="Ebling H."/>
            <person name="Zhang L."/>
            <person name="Liu B."/>
            <person name="Eaton Z."/>
            <person name="Mclaughlin S."/>
            <person name="Kingan S."/>
            <person name="Baybayan P."/>
            <person name="Concepcion G."/>
            <person name="Jordan M."/>
            <person name="Riva A."/>
            <person name="Barbazuk W."/>
            <person name="Harkins T."/>
        </authorList>
    </citation>
    <scope>NUCLEOTIDE SEQUENCE [LARGE SCALE GENOMIC DNA]</scope>
    <source>
        <strain evidence="2">cv. Jamaican Lion 4</strain>
        <tissue evidence="1">Leaf</tissue>
    </source>
</reference>
<gene>
    <name evidence="1" type="ORF">G4B88_020109</name>
</gene>
<proteinExistence type="predicted"/>
<sequence>MDFKGLLNPYLKGRIAEYLRIVVQPKELRWSSKPFTSTGTTQAKGKRQVTVTTSGTPSKQAWFIS</sequence>
<evidence type="ECO:0000313" key="2">
    <source>
        <dbReference type="Proteomes" id="UP000583929"/>
    </source>
</evidence>
<organism evidence="1 2">
    <name type="scientific">Cannabis sativa</name>
    <name type="common">Hemp</name>
    <name type="synonym">Marijuana</name>
    <dbReference type="NCBI Taxonomy" id="3483"/>
    <lineage>
        <taxon>Eukaryota</taxon>
        <taxon>Viridiplantae</taxon>
        <taxon>Streptophyta</taxon>
        <taxon>Embryophyta</taxon>
        <taxon>Tracheophyta</taxon>
        <taxon>Spermatophyta</taxon>
        <taxon>Magnoliopsida</taxon>
        <taxon>eudicotyledons</taxon>
        <taxon>Gunneridae</taxon>
        <taxon>Pentapetalae</taxon>
        <taxon>rosids</taxon>
        <taxon>fabids</taxon>
        <taxon>Rosales</taxon>
        <taxon>Cannabaceae</taxon>
        <taxon>Cannabis</taxon>
    </lineage>
</organism>
<evidence type="ECO:0000313" key="1">
    <source>
        <dbReference type="EMBL" id="KAF4383787.1"/>
    </source>
</evidence>
<dbReference type="AlphaFoldDB" id="A0A7J6GLN7"/>
<dbReference type="EMBL" id="JAATIQ010000096">
    <property type="protein sequence ID" value="KAF4383787.1"/>
    <property type="molecule type" value="Genomic_DNA"/>
</dbReference>